<dbReference type="RefSeq" id="WP_125135509.1">
    <property type="nucleotide sequence ID" value="NZ_LR130778.1"/>
</dbReference>
<keyword evidence="3" id="KW-1185">Reference proteome</keyword>
<dbReference type="Gene3D" id="3.30.1230.10">
    <property type="entry name" value="YlxR-like"/>
    <property type="match status" value="1"/>
</dbReference>
<dbReference type="Pfam" id="PF04296">
    <property type="entry name" value="YlxR"/>
    <property type="match status" value="1"/>
</dbReference>
<organism evidence="2 3">
    <name type="scientific">Petrocella atlantisensis</name>
    <dbReference type="NCBI Taxonomy" id="2173034"/>
    <lineage>
        <taxon>Bacteria</taxon>
        <taxon>Bacillati</taxon>
        <taxon>Bacillota</taxon>
        <taxon>Clostridia</taxon>
        <taxon>Lachnospirales</taxon>
        <taxon>Vallitaleaceae</taxon>
        <taxon>Petrocella</taxon>
    </lineage>
</organism>
<protein>
    <submittedName>
        <fullName evidence="2">Molecular ruler co-factor for RNA new fold</fullName>
    </submittedName>
</protein>
<dbReference type="AlphaFoldDB" id="A0A3P7PA78"/>
<evidence type="ECO:0000259" key="1">
    <source>
        <dbReference type="Pfam" id="PF04296"/>
    </source>
</evidence>
<dbReference type="InterPro" id="IPR007393">
    <property type="entry name" value="YlxR_dom"/>
</dbReference>
<dbReference type="InterPro" id="IPR035931">
    <property type="entry name" value="YlxR-like_sf"/>
</dbReference>
<feature type="domain" description="YlxR" evidence="1">
    <location>
        <begin position="8"/>
        <end position="81"/>
    </location>
</feature>
<dbReference type="InterPro" id="IPR037465">
    <property type="entry name" value="YlxR"/>
</dbReference>
<dbReference type="CDD" id="cd00279">
    <property type="entry name" value="YlxR"/>
    <property type="match status" value="1"/>
</dbReference>
<proteinExistence type="predicted"/>
<dbReference type="SUPFAM" id="SSF64376">
    <property type="entry name" value="YlxR-like"/>
    <property type="match status" value="1"/>
</dbReference>
<evidence type="ECO:0000313" key="2">
    <source>
        <dbReference type="EMBL" id="VDN45918.1"/>
    </source>
</evidence>
<dbReference type="OrthoDB" id="9813251at2"/>
<dbReference type="PANTHER" id="PTHR34215">
    <property type="entry name" value="BLL0784 PROTEIN"/>
    <property type="match status" value="1"/>
</dbReference>
<dbReference type="NCBIfam" id="NF047356">
    <property type="entry name" value="RNA_bind_RnpM"/>
    <property type="match status" value="1"/>
</dbReference>
<dbReference type="PANTHER" id="PTHR34215:SF1">
    <property type="entry name" value="YLXR DOMAIN-CONTAINING PROTEIN"/>
    <property type="match status" value="1"/>
</dbReference>
<sequence length="88" mass="10027">MAKKLPMRKCLGCLEMQEKQSLIRVVRSNEGVYDIDLTGKKNGRGAYVCKKVDCFNKAEKSKGLERAFKEKIPTGVYDALRKEIEDVE</sequence>
<accession>A0A3P7PA78</accession>
<dbReference type="EMBL" id="LR130778">
    <property type="protein sequence ID" value="VDN45918.1"/>
    <property type="molecule type" value="Genomic_DNA"/>
</dbReference>
<name>A0A3P7PA78_9FIRM</name>
<gene>
    <name evidence="2" type="primary">rulR</name>
    <name evidence="2" type="ORF">PATL70BA_0079</name>
</gene>
<dbReference type="Proteomes" id="UP000279029">
    <property type="component" value="Chromosome"/>
</dbReference>
<reference evidence="2 3" key="1">
    <citation type="submission" date="2018-09" db="EMBL/GenBank/DDBJ databases">
        <authorList>
            <person name="Postec A."/>
        </authorList>
    </citation>
    <scope>NUCLEOTIDE SEQUENCE [LARGE SCALE GENOMIC DNA]</scope>
    <source>
        <strain evidence="2">70B-A</strain>
    </source>
</reference>
<evidence type="ECO:0000313" key="3">
    <source>
        <dbReference type="Proteomes" id="UP000279029"/>
    </source>
</evidence>
<dbReference type="KEGG" id="cbar:PATL70BA_0079"/>